<accession>A0A139HWQ9</accession>
<dbReference type="PROSITE" id="PS50097">
    <property type="entry name" value="BTB"/>
    <property type="match status" value="1"/>
</dbReference>
<dbReference type="AlphaFoldDB" id="A0A139HWQ9"/>
<feature type="region of interest" description="Disordered" evidence="1">
    <location>
        <begin position="94"/>
        <end position="115"/>
    </location>
</feature>
<keyword evidence="4" id="KW-1185">Reference proteome</keyword>
<dbReference type="PANTHER" id="PTHR47843">
    <property type="entry name" value="BTB DOMAIN-CONTAINING PROTEIN-RELATED"/>
    <property type="match status" value="1"/>
</dbReference>
<name>A0A139HWQ9_9PEZI</name>
<dbReference type="InterPro" id="IPR011333">
    <property type="entry name" value="SKP1/BTB/POZ_sf"/>
</dbReference>
<dbReference type="PANTHER" id="PTHR47843:SF2">
    <property type="entry name" value="BTB DOMAIN-CONTAINING PROTEIN"/>
    <property type="match status" value="1"/>
</dbReference>
<evidence type="ECO:0000313" key="4">
    <source>
        <dbReference type="Proteomes" id="UP000070133"/>
    </source>
</evidence>
<dbReference type="CDD" id="cd18186">
    <property type="entry name" value="BTB_POZ_ZBTB_KLHL-like"/>
    <property type="match status" value="1"/>
</dbReference>
<sequence length="291" mass="33289">MATHAHGGLSVKHLYAPETVRIIVGPNKRAFTVPRALICAKSDYFNKAFQQHFEEGKQGVIPLVDVKEWVFECFVGWLYTERIFWEPINELDDAGPTPSSVSDPGSNNKQNGHEGDRHNPISWDYCYLIALYIFADKYDSRGFRNDTIMAFQQKSLQMLPRSYNWPHDGQSRNVFEALPESATLYRFVLDAHVFSIPPDSLSNGGHFVKFPSQTLAVMAKKAMQLARCKECGKCQAKEACDEGSHRDVKCCKPDYYVDICSYHEHESEEERKSCKKRWAGLNEEHNFDLGH</sequence>
<dbReference type="STRING" id="321146.A0A139HWQ9"/>
<comment type="caution">
    <text evidence="3">The sequence shown here is derived from an EMBL/GenBank/DDBJ whole genome shotgun (WGS) entry which is preliminary data.</text>
</comment>
<reference evidence="3 4" key="1">
    <citation type="submission" date="2015-07" db="EMBL/GenBank/DDBJ databases">
        <title>Comparative genomics of the Sigatoka disease complex on banana suggests a link between parallel evolutionary changes in Pseudocercospora fijiensis and Pseudocercospora eumusae and increased virulence on the banana host.</title>
        <authorList>
            <person name="Chang T.-C."/>
            <person name="Salvucci A."/>
            <person name="Crous P.W."/>
            <person name="Stergiopoulos I."/>
        </authorList>
    </citation>
    <scope>NUCLEOTIDE SEQUENCE [LARGE SCALE GENOMIC DNA]</scope>
    <source>
        <strain evidence="3 4">CBS 114824</strain>
    </source>
</reference>
<dbReference type="Gene3D" id="3.30.710.10">
    <property type="entry name" value="Potassium Channel Kv1.1, Chain A"/>
    <property type="match status" value="1"/>
</dbReference>
<dbReference type="InterPro" id="IPR000210">
    <property type="entry name" value="BTB/POZ_dom"/>
</dbReference>
<evidence type="ECO:0000313" key="3">
    <source>
        <dbReference type="EMBL" id="KXT06910.1"/>
    </source>
</evidence>
<feature type="domain" description="BTB" evidence="2">
    <location>
        <begin position="18"/>
        <end position="87"/>
    </location>
</feature>
<evidence type="ECO:0000256" key="1">
    <source>
        <dbReference type="SAM" id="MobiDB-lite"/>
    </source>
</evidence>
<gene>
    <name evidence="3" type="ORF">AC578_7169</name>
</gene>
<dbReference type="Proteomes" id="UP000070133">
    <property type="component" value="Unassembled WGS sequence"/>
</dbReference>
<organism evidence="3 4">
    <name type="scientific">Pseudocercospora eumusae</name>
    <dbReference type="NCBI Taxonomy" id="321146"/>
    <lineage>
        <taxon>Eukaryota</taxon>
        <taxon>Fungi</taxon>
        <taxon>Dikarya</taxon>
        <taxon>Ascomycota</taxon>
        <taxon>Pezizomycotina</taxon>
        <taxon>Dothideomycetes</taxon>
        <taxon>Dothideomycetidae</taxon>
        <taxon>Mycosphaerellales</taxon>
        <taxon>Mycosphaerellaceae</taxon>
        <taxon>Pseudocercospora</taxon>
    </lineage>
</organism>
<dbReference type="OrthoDB" id="3629740at2759"/>
<dbReference type="SUPFAM" id="SSF54695">
    <property type="entry name" value="POZ domain"/>
    <property type="match status" value="1"/>
</dbReference>
<feature type="compositionally biased region" description="Polar residues" evidence="1">
    <location>
        <begin position="97"/>
        <end position="110"/>
    </location>
</feature>
<dbReference type="Pfam" id="PF00651">
    <property type="entry name" value="BTB"/>
    <property type="match status" value="1"/>
</dbReference>
<protein>
    <recommendedName>
        <fullName evidence="2">BTB domain-containing protein</fullName>
    </recommendedName>
</protein>
<dbReference type="EMBL" id="LFZN01000004">
    <property type="protein sequence ID" value="KXT06910.1"/>
    <property type="molecule type" value="Genomic_DNA"/>
</dbReference>
<proteinExistence type="predicted"/>
<evidence type="ECO:0000259" key="2">
    <source>
        <dbReference type="PROSITE" id="PS50097"/>
    </source>
</evidence>